<evidence type="ECO:0000256" key="6">
    <source>
        <dbReference type="ARBA" id="ARBA00023136"/>
    </source>
</evidence>
<evidence type="ECO:0000256" key="7">
    <source>
        <dbReference type="ARBA" id="ARBA00023237"/>
    </source>
</evidence>
<keyword evidence="4 8" id="KW-0812">Transmembrane</keyword>
<feature type="signal peptide" evidence="10">
    <location>
        <begin position="1"/>
        <end position="32"/>
    </location>
</feature>
<dbReference type="Gene3D" id="2.60.40.1120">
    <property type="entry name" value="Carboxypeptidase-like, regulatory domain"/>
    <property type="match status" value="1"/>
</dbReference>
<dbReference type="InterPro" id="IPR000531">
    <property type="entry name" value="Beta-barrel_TonB"/>
</dbReference>
<keyword evidence="6 8" id="KW-0472">Membrane</keyword>
<keyword evidence="5 9" id="KW-0798">TonB box</keyword>
<gene>
    <name evidence="13" type="ORF">HNQ92_001733</name>
</gene>
<dbReference type="Gene3D" id="2.170.130.10">
    <property type="entry name" value="TonB-dependent receptor, plug domain"/>
    <property type="match status" value="1"/>
</dbReference>
<evidence type="ECO:0000313" key="13">
    <source>
        <dbReference type="EMBL" id="MBB5283607.1"/>
    </source>
</evidence>
<accession>A0A840TPD9</accession>
<sequence length="1134" mass="124956">MQKKSTNLLPQIRALGLAAGVLLSAQSTFGQAIMASSQEVSSSPQKGTRSLKTILTELGTTYQVNIMYEESQISGKYLAYPLPKQPKVERALDLVLRDLGLKYKKVDDGVYAILPVRKEAKKVPVLPTPSSQSSVEPRPESTLRALDVAVNGVVNDDKGVGIPGVSVLLKGGTQGTTTNADGAFSLTLPDANGTLVFSSIGFETLEVPLIGRSSLTVQLRPDVKALSEVVVVGYGTQKKVNVTGSVATVDEKFLANRPLTNSEQALQGILGVYVNQPTAQPGADGANIRIRGLGTLGSNDPLVLVDGIAYSLRDINPNDIESISVLKDAASAAIYGNRAANGVILIKTKSGQKGKLKVDYNNYVGFQRVTYLPDAVFNSVEYMEGKNRALANEGKQPEYSQATIDEFRNNPNNPEVYPNTNWFDVLFSRAPMQEHNLRFSGGSDRTTFSISAGYLNQQGILMGSDARKYSIGSSITSEVSKRLKMGLNLSGTYWDRNESVIGNDYLMNQIYRVLPTQPTLMSDGRYADTWVRTPGHNLFRNPIALATEGSNNNATMRMLANLFAEYRLPFDLTYKVNVAINYFNGIQSRFVPLVTKFEPKSGVTTPIDFNGMPRSAYRAQNGEMNLTMFHTLNYQKQLGAHQLGGLLGYSAESFYNSNFNAYREGYFGNELTELNAGSLNPQVNGGSGRNRLLSYFGRLNYNYLEKYLLEFNFRNDGSSRFAAGNRWGFFPSVSAGWRLSEEEFLKNVAAVSNLKLRASWGRLGNQEISAFSFVNAVSIGRGLDYTFNNQIAAGAAVNSFSDPNISWETTTITNLGLDAGLFSNKLNLELEWYEKLTSGILQGVTIPDQIGKLDGPVQNVGDVRNRGIELTITHRSKLGKEFEYNAGFNVAYNRNEVTNLGGQVLYGSNTITQEGSPIRSYYLLEAEGIFQNEEEIKAHAFQNNATKPGDIKYRDVDGNGIIDNNDRVITGRSFPEYTYSFTLGANYKGFDFSTLFNGIANVDTYVTHNYAQPYNNGAGVTREWLTDSWTPENPNARLPRLTTATGYPQNFQNSTFWLQDISYLRLKNIQLGYTLPTALTQRVGISRARVYVNGQNVLTFSDYTLTDPERGKLYGTLFEYPSAKTYTAGLSITF</sequence>
<dbReference type="InterPro" id="IPR023997">
    <property type="entry name" value="TonB-dep_OMP_SusC/RagA_CS"/>
</dbReference>
<dbReference type="InterPro" id="IPR008969">
    <property type="entry name" value="CarboxyPept-like_regulatory"/>
</dbReference>
<dbReference type="NCBIfam" id="TIGR04057">
    <property type="entry name" value="SusC_RagA_signa"/>
    <property type="match status" value="1"/>
</dbReference>
<comment type="similarity">
    <text evidence="8 9">Belongs to the TonB-dependent receptor family.</text>
</comment>
<evidence type="ECO:0000256" key="3">
    <source>
        <dbReference type="ARBA" id="ARBA00022452"/>
    </source>
</evidence>
<keyword evidence="3 8" id="KW-1134">Transmembrane beta strand</keyword>
<dbReference type="InterPro" id="IPR023996">
    <property type="entry name" value="TonB-dep_OMP_SusC/RagA"/>
</dbReference>
<feature type="chain" id="PRO_5032277153" evidence="10">
    <location>
        <begin position="33"/>
        <end position="1134"/>
    </location>
</feature>
<dbReference type="AlphaFoldDB" id="A0A840TPD9"/>
<dbReference type="InterPro" id="IPR039426">
    <property type="entry name" value="TonB-dep_rcpt-like"/>
</dbReference>
<dbReference type="GO" id="GO:0009279">
    <property type="term" value="C:cell outer membrane"/>
    <property type="evidence" value="ECO:0007669"/>
    <property type="project" value="UniProtKB-SubCell"/>
</dbReference>
<dbReference type="Pfam" id="PF00593">
    <property type="entry name" value="TonB_dep_Rec_b-barrel"/>
    <property type="match status" value="1"/>
</dbReference>
<evidence type="ECO:0000256" key="2">
    <source>
        <dbReference type="ARBA" id="ARBA00022448"/>
    </source>
</evidence>
<evidence type="ECO:0000256" key="10">
    <source>
        <dbReference type="SAM" id="SignalP"/>
    </source>
</evidence>
<dbReference type="NCBIfam" id="TIGR04056">
    <property type="entry name" value="OMP_RagA_SusC"/>
    <property type="match status" value="1"/>
</dbReference>
<dbReference type="InterPro" id="IPR012910">
    <property type="entry name" value="Plug_dom"/>
</dbReference>
<evidence type="ECO:0000256" key="8">
    <source>
        <dbReference type="PROSITE-ProRule" id="PRU01360"/>
    </source>
</evidence>
<evidence type="ECO:0000259" key="12">
    <source>
        <dbReference type="Pfam" id="PF07715"/>
    </source>
</evidence>
<proteinExistence type="inferred from homology"/>
<dbReference type="SUPFAM" id="SSF49464">
    <property type="entry name" value="Carboxypeptidase regulatory domain-like"/>
    <property type="match status" value="1"/>
</dbReference>
<dbReference type="PROSITE" id="PS52016">
    <property type="entry name" value="TONB_DEPENDENT_REC_3"/>
    <property type="match status" value="1"/>
</dbReference>
<evidence type="ECO:0000313" key="14">
    <source>
        <dbReference type="Proteomes" id="UP000557307"/>
    </source>
</evidence>
<dbReference type="InterPro" id="IPR036942">
    <property type="entry name" value="Beta-barrel_TonB_sf"/>
</dbReference>
<dbReference type="EMBL" id="JACHGF010000002">
    <property type="protein sequence ID" value="MBB5283607.1"/>
    <property type="molecule type" value="Genomic_DNA"/>
</dbReference>
<dbReference type="SUPFAM" id="SSF56935">
    <property type="entry name" value="Porins"/>
    <property type="match status" value="1"/>
</dbReference>
<protein>
    <submittedName>
        <fullName evidence="13">TonB-linked SusC/RagA family outer membrane protein</fullName>
    </submittedName>
</protein>
<comment type="caution">
    <text evidence="13">The sequence shown here is derived from an EMBL/GenBank/DDBJ whole genome shotgun (WGS) entry which is preliminary data.</text>
</comment>
<feature type="domain" description="TonB-dependent receptor plug" evidence="12">
    <location>
        <begin position="239"/>
        <end position="343"/>
    </location>
</feature>
<comment type="subcellular location">
    <subcellularLocation>
        <location evidence="1 8">Cell outer membrane</location>
        <topology evidence="1 8">Multi-pass membrane protein</topology>
    </subcellularLocation>
</comment>
<dbReference type="InterPro" id="IPR037066">
    <property type="entry name" value="Plug_dom_sf"/>
</dbReference>
<evidence type="ECO:0000256" key="5">
    <source>
        <dbReference type="ARBA" id="ARBA00023077"/>
    </source>
</evidence>
<dbReference type="RefSeq" id="WP_184173139.1">
    <property type="nucleotide sequence ID" value="NZ_JACHGF010000002.1"/>
</dbReference>
<feature type="domain" description="TonB-dependent receptor-like beta-barrel" evidence="11">
    <location>
        <begin position="561"/>
        <end position="1097"/>
    </location>
</feature>
<organism evidence="13 14">
    <name type="scientific">Rhabdobacter roseus</name>
    <dbReference type="NCBI Taxonomy" id="1655419"/>
    <lineage>
        <taxon>Bacteria</taxon>
        <taxon>Pseudomonadati</taxon>
        <taxon>Bacteroidota</taxon>
        <taxon>Cytophagia</taxon>
        <taxon>Cytophagales</taxon>
        <taxon>Cytophagaceae</taxon>
        <taxon>Rhabdobacter</taxon>
    </lineage>
</organism>
<keyword evidence="10" id="KW-0732">Signal</keyword>
<evidence type="ECO:0000259" key="11">
    <source>
        <dbReference type="Pfam" id="PF00593"/>
    </source>
</evidence>
<dbReference type="Pfam" id="PF13715">
    <property type="entry name" value="CarbopepD_reg_2"/>
    <property type="match status" value="1"/>
</dbReference>
<keyword evidence="7 8" id="KW-0998">Cell outer membrane</keyword>
<dbReference type="Gene3D" id="2.40.170.20">
    <property type="entry name" value="TonB-dependent receptor, beta-barrel domain"/>
    <property type="match status" value="1"/>
</dbReference>
<reference evidence="13 14" key="1">
    <citation type="submission" date="2020-08" db="EMBL/GenBank/DDBJ databases">
        <title>Genomic Encyclopedia of Type Strains, Phase IV (KMG-IV): sequencing the most valuable type-strain genomes for metagenomic binning, comparative biology and taxonomic classification.</title>
        <authorList>
            <person name="Goeker M."/>
        </authorList>
    </citation>
    <scope>NUCLEOTIDE SEQUENCE [LARGE SCALE GENOMIC DNA]</scope>
    <source>
        <strain evidence="13 14">DSM 105074</strain>
    </source>
</reference>
<dbReference type="Proteomes" id="UP000557307">
    <property type="component" value="Unassembled WGS sequence"/>
</dbReference>
<evidence type="ECO:0000256" key="4">
    <source>
        <dbReference type="ARBA" id="ARBA00022692"/>
    </source>
</evidence>
<keyword evidence="2 8" id="KW-0813">Transport</keyword>
<dbReference type="Pfam" id="PF07715">
    <property type="entry name" value="Plug"/>
    <property type="match status" value="1"/>
</dbReference>
<evidence type="ECO:0000256" key="9">
    <source>
        <dbReference type="RuleBase" id="RU003357"/>
    </source>
</evidence>
<keyword evidence="14" id="KW-1185">Reference proteome</keyword>
<name>A0A840TPD9_9BACT</name>
<evidence type="ECO:0000256" key="1">
    <source>
        <dbReference type="ARBA" id="ARBA00004571"/>
    </source>
</evidence>
<dbReference type="FunFam" id="2.170.130.10:FF:000003">
    <property type="entry name" value="SusC/RagA family TonB-linked outer membrane protein"/>
    <property type="match status" value="1"/>
</dbReference>